<dbReference type="InterPro" id="IPR027268">
    <property type="entry name" value="Peptidase_M4/M1_CTD_sf"/>
</dbReference>
<keyword evidence="3 23" id="KW-0031">Aminopeptidase</keyword>
<protein>
    <submittedName>
        <fullName evidence="23">Similar to APN2: Aminopeptidase N (Manduca sexta)</fullName>
    </submittedName>
</protein>
<dbReference type="PANTHER" id="PTHR11533:SF294">
    <property type="entry name" value="THYROTROPIN-RELEASING HORMONE-DEGRADING ECTOENZYME"/>
    <property type="match status" value="1"/>
</dbReference>
<dbReference type="PROSITE" id="PS50297">
    <property type="entry name" value="ANK_REP_REGION"/>
    <property type="match status" value="1"/>
</dbReference>
<evidence type="ECO:0000256" key="6">
    <source>
        <dbReference type="ARBA" id="ARBA00022670"/>
    </source>
</evidence>
<dbReference type="InterPro" id="IPR045357">
    <property type="entry name" value="Aminopeptidase_N-like_N"/>
</dbReference>
<accession>A0A8J2HBF6</accession>
<dbReference type="InterPro" id="IPR050344">
    <property type="entry name" value="Peptidase_M1_aminopeptidases"/>
</dbReference>
<feature type="binding site" evidence="16">
    <location>
        <position position="1069"/>
    </location>
    <ligand>
        <name>Zn(2+)</name>
        <dbReference type="ChEBI" id="CHEBI:29105"/>
        <note>catalytic</note>
    </ligand>
</feature>
<evidence type="ECO:0000256" key="11">
    <source>
        <dbReference type="ARBA" id="ARBA00023049"/>
    </source>
</evidence>
<feature type="binding site" evidence="16">
    <location>
        <position position="1088"/>
    </location>
    <ligand>
        <name>Zn(2+)</name>
        <dbReference type="ChEBI" id="CHEBI:29105"/>
        <note>catalytic</note>
    </ligand>
</feature>
<evidence type="ECO:0000256" key="1">
    <source>
        <dbReference type="ARBA" id="ARBA00004609"/>
    </source>
</evidence>
<dbReference type="Gene3D" id="2.60.40.1730">
    <property type="entry name" value="tricorn interacting facor f3 domain"/>
    <property type="match status" value="3"/>
</dbReference>
<evidence type="ECO:0000256" key="17">
    <source>
        <dbReference type="PIRSR" id="PIRSR634016-4"/>
    </source>
</evidence>
<dbReference type="InterPro" id="IPR001930">
    <property type="entry name" value="Peptidase_M1"/>
</dbReference>
<dbReference type="GO" id="GO:0070006">
    <property type="term" value="F:metalloaminopeptidase activity"/>
    <property type="evidence" value="ECO:0007669"/>
    <property type="project" value="TreeGrafter"/>
</dbReference>
<feature type="binding site" evidence="16">
    <location>
        <position position="1065"/>
    </location>
    <ligand>
        <name>Zn(2+)</name>
        <dbReference type="ChEBI" id="CHEBI:29105"/>
        <note>catalytic</note>
    </ligand>
</feature>
<keyword evidence="12" id="KW-0472">Membrane</keyword>
<dbReference type="FunFam" id="2.60.40.1910:FF:000008">
    <property type="entry name" value="Aminopeptidase"/>
    <property type="match status" value="2"/>
</dbReference>
<keyword evidence="10 16" id="KW-0862">Zinc</keyword>
<dbReference type="PANTHER" id="PTHR11533">
    <property type="entry name" value="PROTEASE M1 ZINC METALLOPROTEASE"/>
    <property type="match status" value="1"/>
</dbReference>
<evidence type="ECO:0000259" key="21">
    <source>
        <dbReference type="Pfam" id="PF11838"/>
    </source>
</evidence>
<feature type="signal peptide" evidence="19">
    <location>
        <begin position="1"/>
        <end position="19"/>
    </location>
</feature>
<keyword evidence="5" id="KW-0336">GPI-anchor</keyword>
<feature type="domain" description="Peptidase M1 membrane alanine aminopeptidase" evidence="20">
    <location>
        <begin position="992"/>
        <end position="1221"/>
    </location>
</feature>
<dbReference type="Gene3D" id="2.60.40.1910">
    <property type="match status" value="3"/>
</dbReference>
<dbReference type="SMART" id="SM00248">
    <property type="entry name" value="ANK"/>
    <property type="match status" value="4"/>
</dbReference>
<dbReference type="GO" id="GO:0005615">
    <property type="term" value="C:extracellular space"/>
    <property type="evidence" value="ECO:0007669"/>
    <property type="project" value="TreeGrafter"/>
</dbReference>
<feature type="domain" description="ERAP1-like C-terminal" evidence="21">
    <location>
        <begin position="1297"/>
        <end position="1480"/>
    </location>
</feature>
<dbReference type="InterPro" id="IPR002110">
    <property type="entry name" value="Ankyrin_rpt"/>
</dbReference>
<dbReference type="SUPFAM" id="SSF48403">
    <property type="entry name" value="Ankyrin repeat"/>
    <property type="match status" value="1"/>
</dbReference>
<proteinExistence type="inferred from homology"/>
<keyword evidence="11" id="KW-0482">Metalloprotease</keyword>
<dbReference type="GO" id="GO:0043171">
    <property type="term" value="P:peptide catabolic process"/>
    <property type="evidence" value="ECO:0007669"/>
    <property type="project" value="TreeGrafter"/>
</dbReference>
<feature type="domain" description="Aminopeptidase N-like N-terminal" evidence="22">
    <location>
        <begin position="53"/>
        <end position="245"/>
    </location>
</feature>
<evidence type="ECO:0000256" key="3">
    <source>
        <dbReference type="ARBA" id="ARBA00022438"/>
    </source>
</evidence>
<dbReference type="Gene3D" id="1.25.40.20">
    <property type="entry name" value="Ankyrin repeat-containing domain"/>
    <property type="match status" value="1"/>
</dbReference>
<keyword evidence="9" id="KW-0378">Hydrolase</keyword>
<feature type="domain" description="Aminopeptidase N-like N-terminal" evidence="22">
    <location>
        <begin position="764"/>
        <end position="960"/>
    </location>
</feature>
<sequence>MIKNLIKIFLIALLCTVTASPITNEDPEVVNHSNEVEVDGHKEEYRLPHETEPRLYVLEFDPDFEGEKFTFKGNGTILFEVLQPTTSVTLHRSNKIVIDPDSVAIVDEKGIFYHPVKQDWNSENDFYTIKFEKKLEPGNYTLKINWVSDDYENDWFSTDYGFFRAQEQLTNENSSYLIATLFQPISARTAFPCWDEPGFKAQFEISVKHSPNYTALSNMPEKNHQELDDGRVMTNFERSVKMSSYNLCIVVANCTSIKSTERNISFYGFYNLHDLEFSLKISESAVKVLEAYTDMPYSLPKLDQLTIPQLLDMPAMENWGLITYPTMSVRFKNTTLIPDVDQQDNVAFLVAHEVSHQWFGNLLEGGKRAMDTFTIENINDAMDQELPPHRASAIKVEPKDKHGIIQMFGSATYYKGAGILQMLENVIGEDVFRHGIRRYLKAHKFGAVTSDDLWAAFQEAYDEVHKENSLNIKDFMDPWILQKGTPVLNVARNYETGETNITQTNSWDDLDAQWTIPINYATKSNPDFSSTLPTLWMNKNETTITLPSINKDDWIILNIQQRDHEKIHPVNRAQLIATAIRNVKNNPSFIDTLFKISLYLNREKEFLPWVPLTEILAKISEEYLNTNNEDLFEEYIRFLTNAIAETNFEGETLESARIRKVFAPVLCGVKNKNCLSPYFVNRVILSFLGSNRNDVNYIMQFFCDHFEDFEKFYTRNDGDYFEMCTIAVTFNQGLPVRESETDSFLIESDIDQEYGHRLPQSTAPRVYVIEFDPDFIGELFTFTGNSTIIFEVLEYTSSVILHRSDKITIDRNFTHLVDINGAAIKPEKQKWSPWNEFYKITFSQKLEPGNYSLKMKWSGIDATGSLYDFGFFRQGFFRAYDKIENDKHKYLVTTHFEPSGARSAFPCWDEPGFKAQFEISVKHFPNYTALSNMPEKSRQLLPDGRIITHFERSLKMSPYLPCVAVADYQAIKNQHGNITFYSLENNLDSLKFALEISEKVISIMEAYTGVPYALPKLDQIAISQYKGGMEHWGLVSYESSSVKLESTSPDSDLDSKYNILIIVAHELAHQWFGNLVTPVWWDDTWLNEAFAAYFESKIIDQIYPNQHIMDYFVVNDVNYGSYDAEKLSSSKNAKPIKWMPNNRIDLRKIFSPVTYCKGAAVIHMLEHILTEEVFREGLQRYFKAHQFGTVVTDDLWKAFQEVYDKKHGDKLLNIKKTMDPWIMQTGTPIVTLTRNYDTGETNLTQTDSGDTNSGNKWNIPINYATESNPDFSSVSPSTWLNEEEEMITLQNIDKDDWIILNVQQRGFYQVNYDQENWRRLAEFLLKEHEKIHPINRAQLIVDSVRLLADDLSYVNVFFNITTYLYKEKNLLPWASVAEIMAAMAQIFRNTNAEHLYKMYTLFLTRGISEDDTFEEENFFSVKIRNILNHLLCDFEQAQCRSRAHRLFINYLENPSKNVSDWIICSGLQESNETIWKKFMTNQDLFRKFLPNSQYSFIKCMSQKEERDKYMTEIIGNSTLSSIIMCAMAIIPLDRGPPISKSKLSKLIQESTVNKQMNYRLPHNTAPRVYVIEFDPDFMGESFTFKGNGSVIFEVLRSTPTVILHKSNKISIDKDFTELVDKNEESFKPESQIWHAHNESYAISFQKILEPGNYTLKMKWTGRDAAEDWFNQRMGFFRAVDRISTLLQLTLNLQELVAHFHAGTSQDLKLMYQAISNHQIGRSSSFFEDQIINNAPIETTGPFAGYTALHIACMDGNEEFIRLLVEDYHANVNAVADDGAQPIHFVCLFEPRMPVKLLGILLDAGANVDAEILGEKLFTTYIKSDKWRNDFGNKMTLLTYSILYRNDGWFVMALIECKANLKVKSLKNKTLLMYAIENRKMKIASSLIEKVHDHEWINARDSDDYTAAHYKLYPKNDPNFVKDDIISHVLDDLNSARLIEELLDAGADVNATINDNPNTLLINIAARKHYSKTLEKLKLAHTYEQNIIQGELKTKVLKYDDKSITTRMVKFENSTLIPNIEQKDRILFLVAHELAHQWFGNLVSPVWWDDTWLNEGFAAYFQSKIIDQIYPHWHIMDHFVIESVNHDSYDSESYLPQAKPIKWTPPGKIALRMVFNPVTYRKGAAVIHMLEHILTEEVFREGLQRYFKAHQFDSVVTNDLWRAFQEVYNKKHEDKPLDIKETMDPWIEQTGTPVVNVTRNYETGEITLIQKNSRNENPKNKWRIPINFATKSNPDFSRTTPTMWMEVDQEVTTIPDVKTDDWIIVNIQQRGFYQVNYDKENWKLIADYLNSEDYTKIHVVNRAQLFDDIHRLYSTDKSYLEILVNITSYLHQETDYLPWISAVDVIVEMQENMRNTLEEESFETYMLYLTNAVMDKLGFENREDDDHSAIRIRSILAPIVCSFGHAECKLFANRLLKKYLEDPSKNTIPSSDWEWIACNGLRTANESLRGQYMASDYEDFDKLSKLRILIECTKDFQLKEEYFSSLTSANSTADAEDIDKVFDILLGKKLDDVNFVLDYFIDHFKDLKKLYDEIEDDEYLIPISRIALAIRTQDQYEKFKNFVESIIVPDLKGKSDSQGSTLLLQTSLEESLNSINQSKLHSVKFHELMDKKFTEPNVIEIGTGLKN</sequence>
<reference evidence="23" key="1">
    <citation type="submission" date="2021-04" db="EMBL/GenBank/DDBJ databases">
        <authorList>
            <person name="Chebbi M.A.C M."/>
        </authorList>
    </citation>
    <scope>NUCLEOTIDE SEQUENCE</scope>
</reference>
<organism evidence="23 24">
    <name type="scientific">Cotesia congregata</name>
    <name type="common">Parasitoid wasp</name>
    <name type="synonym">Apanteles congregatus</name>
    <dbReference type="NCBI Taxonomy" id="51543"/>
    <lineage>
        <taxon>Eukaryota</taxon>
        <taxon>Metazoa</taxon>
        <taxon>Ecdysozoa</taxon>
        <taxon>Arthropoda</taxon>
        <taxon>Hexapoda</taxon>
        <taxon>Insecta</taxon>
        <taxon>Pterygota</taxon>
        <taxon>Neoptera</taxon>
        <taxon>Endopterygota</taxon>
        <taxon>Hymenoptera</taxon>
        <taxon>Apocrita</taxon>
        <taxon>Ichneumonoidea</taxon>
        <taxon>Braconidae</taxon>
        <taxon>Microgastrinae</taxon>
        <taxon>Cotesia</taxon>
    </lineage>
</organism>
<dbReference type="SUPFAM" id="SSF55486">
    <property type="entry name" value="Metalloproteases ('zincins'), catalytic domain"/>
    <property type="match status" value="3"/>
</dbReference>
<dbReference type="OrthoDB" id="510539at2759"/>
<feature type="domain" description="Peptidase M1 membrane alanine aminopeptidase" evidence="20">
    <location>
        <begin position="370"/>
        <end position="479"/>
    </location>
</feature>
<evidence type="ECO:0000256" key="15">
    <source>
        <dbReference type="PIRSR" id="PIRSR634016-1"/>
    </source>
</evidence>
<comment type="cofactor">
    <cofactor evidence="16">
        <name>Zn(2+)</name>
        <dbReference type="ChEBI" id="CHEBI:29105"/>
    </cofactor>
    <text evidence="16">Binds 1 zinc ion per subunit.</text>
</comment>
<feature type="domain" description="ERAP1-like C-terminal" evidence="21">
    <location>
        <begin position="2261"/>
        <end position="2565"/>
    </location>
</feature>
<feature type="domain" description="Peptidase M1 membrane alanine aminopeptidase" evidence="20">
    <location>
        <begin position="2018"/>
        <end position="2185"/>
    </location>
</feature>
<evidence type="ECO:0000313" key="23">
    <source>
        <dbReference type="EMBL" id="CAG5088871.1"/>
    </source>
</evidence>
<keyword evidence="7 16" id="KW-0479">Metal-binding</keyword>
<dbReference type="Pfam" id="PF11838">
    <property type="entry name" value="ERAP1_C"/>
    <property type="match status" value="2"/>
</dbReference>
<evidence type="ECO:0000256" key="18">
    <source>
        <dbReference type="PROSITE-ProRule" id="PRU00023"/>
    </source>
</evidence>
<evidence type="ECO:0000256" key="7">
    <source>
        <dbReference type="ARBA" id="ARBA00022723"/>
    </source>
</evidence>
<dbReference type="PRINTS" id="PR00756">
    <property type="entry name" value="ALADIPTASE"/>
</dbReference>
<evidence type="ECO:0000256" key="12">
    <source>
        <dbReference type="ARBA" id="ARBA00023136"/>
    </source>
</evidence>
<keyword evidence="13" id="KW-0325">Glycoprotein</keyword>
<evidence type="ECO:0000256" key="13">
    <source>
        <dbReference type="ARBA" id="ARBA00023180"/>
    </source>
</evidence>
<dbReference type="FunFam" id="1.10.390.10:FF:000013">
    <property type="entry name" value="Aminopeptidase N"/>
    <property type="match status" value="1"/>
</dbReference>
<gene>
    <name evidence="23" type="ORF">HICCMSTLAB_LOCUS5010</name>
</gene>
<name>A0A8J2HBF6_COTCN</name>
<comment type="similarity">
    <text evidence="2">Belongs to the peptidase M1 family.</text>
</comment>
<dbReference type="PRINTS" id="PR01415">
    <property type="entry name" value="ANKYRIN"/>
</dbReference>
<keyword evidence="4" id="KW-1003">Cell membrane</keyword>
<dbReference type="Pfam" id="PF12796">
    <property type="entry name" value="Ank_2"/>
    <property type="match status" value="1"/>
</dbReference>
<dbReference type="InterPro" id="IPR014782">
    <property type="entry name" value="Peptidase_M1_dom"/>
</dbReference>
<keyword evidence="18" id="KW-0040">ANK repeat</keyword>
<dbReference type="SUPFAM" id="SSF63737">
    <property type="entry name" value="Leukotriene A4 hydrolase N-terminal domain"/>
    <property type="match status" value="3"/>
</dbReference>
<dbReference type="InterPro" id="IPR036770">
    <property type="entry name" value="Ankyrin_rpt-contain_sf"/>
</dbReference>
<dbReference type="GO" id="GO:0098552">
    <property type="term" value="C:side of membrane"/>
    <property type="evidence" value="ECO:0007669"/>
    <property type="project" value="UniProtKB-KW"/>
</dbReference>
<comment type="caution">
    <text evidence="23">The sequence shown here is derived from an EMBL/GenBank/DDBJ whole genome shotgun (WGS) entry which is preliminary data.</text>
</comment>
<keyword evidence="6" id="KW-0645">Protease</keyword>
<dbReference type="InterPro" id="IPR034016">
    <property type="entry name" value="M1_APN-typ"/>
</dbReference>
<evidence type="ECO:0000256" key="9">
    <source>
        <dbReference type="ARBA" id="ARBA00022801"/>
    </source>
</evidence>
<dbReference type="PROSITE" id="PS50088">
    <property type="entry name" value="ANK_REPEAT"/>
    <property type="match status" value="1"/>
</dbReference>
<dbReference type="GO" id="GO:0042277">
    <property type="term" value="F:peptide binding"/>
    <property type="evidence" value="ECO:0007669"/>
    <property type="project" value="TreeGrafter"/>
</dbReference>
<feature type="domain" description="Peptidase M1 membrane alanine aminopeptidase" evidence="20">
    <location>
        <begin position="277"/>
        <end position="363"/>
    </location>
</feature>
<keyword evidence="14" id="KW-0449">Lipoprotein</keyword>
<keyword evidence="8 19" id="KW-0732">Signal</keyword>
<evidence type="ECO:0000256" key="8">
    <source>
        <dbReference type="ARBA" id="ARBA00022729"/>
    </source>
</evidence>
<feature type="site" description="Transition state stabilizer" evidence="17">
    <location>
        <position position="1155"/>
    </location>
</feature>
<evidence type="ECO:0000256" key="16">
    <source>
        <dbReference type="PIRSR" id="PIRSR634016-3"/>
    </source>
</evidence>
<dbReference type="GO" id="GO:0006508">
    <property type="term" value="P:proteolysis"/>
    <property type="evidence" value="ECO:0007669"/>
    <property type="project" value="UniProtKB-KW"/>
</dbReference>
<dbReference type="GO" id="GO:0008270">
    <property type="term" value="F:zinc ion binding"/>
    <property type="evidence" value="ECO:0007669"/>
    <property type="project" value="InterPro"/>
</dbReference>
<dbReference type="GO" id="GO:0005886">
    <property type="term" value="C:plasma membrane"/>
    <property type="evidence" value="ECO:0007669"/>
    <property type="project" value="UniProtKB-SubCell"/>
</dbReference>
<keyword evidence="24" id="KW-1185">Reference proteome</keyword>
<evidence type="ECO:0000256" key="5">
    <source>
        <dbReference type="ARBA" id="ARBA00022622"/>
    </source>
</evidence>
<dbReference type="EMBL" id="CAJNRD030001119">
    <property type="protein sequence ID" value="CAG5088871.1"/>
    <property type="molecule type" value="Genomic_DNA"/>
</dbReference>
<feature type="repeat" description="ANK" evidence="18">
    <location>
        <begin position="1743"/>
        <end position="1765"/>
    </location>
</feature>
<dbReference type="Proteomes" id="UP000786811">
    <property type="component" value="Unassembled WGS sequence"/>
</dbReference>
<dbReference type="InterPro" id="IPR024571">
    <property type="entry name" value="ERAP1-like_C_dom"/>
</dbReference>
<evidence type="ECO:0000256" key="2">
    <source>
        <dbReference type="ARBA" id="ARBA00010136"/>
    </source>
</evidence>
<evidence type="ECO:0000259" key="22">
    <source>
        <dbReference type="Pfam" id="PF17900"/>
    </source>
</evidence>
<evidence type="ECO:0000256" key="14">
    <source>
        <dbReference type="ARBA" id="ARBA00023288"/>
    </source>
</evidence>
<evidence type="ECO:0000313" key="24">
    <source>
        <dbReference type="Proteomes" id="UP000786811"/>
    </source>
</evidence>
<dbReference type="Gene3D" id="1.25.50.20">
    <property type="match status" value="3"/>
</dbReference>
<comment type="subcellular location">
    <subcellularLocation>
        <location evidence="1">Cell membrane</location>
        <topology evidence="1">Lipid-anchor</topology>
        <topology evidence="1">GPI-anchor</topology>
    </subcellularLocation>
</comment>
<dbReference type="GO" id="GO:0005737">
    <property type="term" value="C:cytoplasm"/>
    <property type="evidence" value="ECO:0007669"/>
    <property type="project" value="TreeGrafter"/>
</dbReference>
<evidence type="ECO:0000259" key="20">
    <source>
        <dbReference type="Pfam" id="PF01433"/>
    </source>
</evidence>
<evidence type="ECO:0000256" key="10">
    <source>
        <dbReference type="ARBA" id="ARBA00022833"/>
    </source>
</evidence>
<evidence type="ECO:0000256" key="4">
    <source>
        <dbReference type="ARBA" id="ARBA00022475"/>
    </source>
</evidence>
<evidence type="ECO:0000256" key="19">
    <source>
        <dbReference type="SAM" id="SignalP"/>
    </source>
</evidence>
<dbReference type="CDD" id="cd09601">
    <property type="entry name" value="M1_APN-Q_like"/>
    <property type="match status" value="2"/>
</dbReference>
<dbReference type="Pfam" id="PF01433">
    <property type="entry name" value="Peptidase_M1"/>
    <property type="match status" value="4"/>
</dbReference>
<feature type="active site" description="Proton acceptor" evidence="15">
    <location>
        <position position="1066"/>
    </location>
</feature>
<dbReference type="Gene3D" id="1.10.390.10">
    <property type="entry name" value="Neutral Protease Domain 2"/>
    <property type="match status" value="4"/>
</dbReference>
<dbReference type="Pfam" id="PF17900">
    <property type="entry name" value="Peptidase_M1_N"/>
    <property type="match status" value="2"/>
</dbReference>
<feature type="chain" id="PRO_5035186966" evidence="19">
    <location>
        <begin position="20"/>
        <end position="2626"/>
    </location>
</feature>
<dbReference type="InterPro" id="IPR042097">
    <property type="entry name" value="Aminopeptidase_N-like_N_sf"/>
</dbReference>